<gene>
    <name evidence="1" type="ORF">QYT958_LOCUS48698</name>
</gene>
<evidence type="ECO:0000313" key="2">
    <source>
        <dbReference type="Proteomes" id="UP000663848"/>
    </source>
</evidence>
<reference evidence="1" key="1">
    <citation type="submission" date="2021-02" db="EMBL/GenBank/DDBJ databases">
        <authorList>
            <person name="Nowell W R."/>
        </authorList>
    </citation>
    <scope>NUCLEOTIDE SEQUENCE</scope>
</reference>
<dbReference type="AlphaFoldDB" id="A0A822GG40"/>
<proteinExistence type="predicted"/>
<dbReference type="Proteomes" id="UP000663848">
    <property type="component" value="Unassembled WGS sequence"/>
</dbReference>
<dbReference type="EMBL" id="CAJOBR010100950">
    <property type="protein sequence ID" value="CAF5152569.1"/>
    <property type="molecule type" value="Genomic_DNA"/>
</dbReference>
<evidence type="ECO:0000313" key="1">
    <source>
        <dbReference type="EMBL" id="CAF5152569.1"/>
    </source>
</evidence>
<name>A0A822GG40_9BILA</name>
<protein>
    <submittedName>
        <fullName evidence="1">Uncharacterized protein</fullName>
    </submittedName>
</protein>
<accession>A0A822GG40</accession>
<feature type="non-terminal residue" evidence="1">
    <location>
        <position position="1"/>
    </location>
</feature>
<organism evidence="1 2">
    <name type="scientific">Rotaria socialis</name>
    <dbReference type="NCBI Taxonomy" id="392032"/>
    <lineage>
        <taxon>Eukaryota</taxon>
        <taxon>Metazoa</taxon>
        <taxon>Spiralia</taxon>
        <taxon>Gnathifera</taxon>
        <taxon>Rotifera</taxon>
        <taxon>Eurotatoria</taxon>
        <taxon>Bdelloidea</taxon>
        <taxon>Philodinida</taxon>
        <taxon>Philodinidae</taxon>
        <taxon>Rotaria</taxon>
    </lineage>
</organism>
<comment type="caution">
    <text evidence="1">The sequence shown here is derived from an EMBL/GenBank/DDBJ whole genome shotgun (WGS) entry which is preliminary data.</text>
</comment>
<sequence length="61" mass="6611">RGPMGAFTDGDICNMDESPLALFGDQVKRSVNDIGTSNEINGCISNKVIYHIISDLLDLLL</sequence>